<feature type="transmembrane region" description="Helical" evidence="1">
    <location>
        <begin position="141"/>
        <end position="158"/>
    </location>
</feature>
<keyword evidence="3" id="KW-1185">Reference proteome</keyword>
<sequence>MATESVFKRKTTVSNPEDEAEYLDEQVLFLCPFSEQDKIINQLREKNEKSNKSITRGLAGLSALVSILYVLYIWEYFQPSQLLSMPVVPIPTNPPTESTTSFPLISGFSSITTLGLSFYYILTFKDLSAMTPSAETASSNILRASLGTGLVTVLLALRTSWVELLFWAMPLMVVMLYAGALKMMREVDNSLICFITMTMTVYVNLPTGGKAK</sequence>
<gene>
    <name evidence="2" type="ORF">BC936DRAFT_148918</name>
</gene>
<protein>
    <submittedName>
        <fullName evidence="2">Uncharacterized protein</fullName>
    </submittedName>
</protein>
<proteinExistence type="predicted"/>
<dbReference type="AlphaFoldDB" id="A0A433D214"/>
<keyword evidence="1" id="KW-1133">Transmembrane helix</keyword>
<accession>A0A433D214</accession>
<dbReference type="EMBL" id="RBNI01008224">
    <property type="protein sequence ID" value="RUP44871.1"/>
    <property type="molecule type" value="Genomic_DNA"/>
</dbReference>
<evidence type="ECO:0000313" key="3">
    <source>
        <dbReference type="Proteomes" id="UP000268093"/>
    </source>
</evidence>
<reference evidence="2 3" key="1">
    <citation type="journal article" date="2018" name="New Phytol.">
        <title>Phylogenomics of Endogonaceae and evolution of mycorrhizas within Mucoromycota.</title>
        <authorList>
            <person name="Chang Y."/>
            <person name="Desiro A."/>
            <person name="Na H."/>
            <person name="Sandor L."/>
            <person name="Lipzen A."/>
            <person name="Clum A."/>
            <person name="Barry K."/>
            <person name="Grigoriev I.V."/>
            <person name="Martin F.M."/>
            <person name="Stajich J.E."/>
            <person name="Smith M.E."/>
            <person name="Bonito G."/>
            <person name="Spatafora J.W."/>
        </authorList>
    </citation>
    <scope>NUCLEOTIDE SEQUENCE [LARGE SCALE GENOMIC DNA]</scope>
    <source>
        <strain evidence="2 3">GMNB39</strain>
    </source>
</reference>
<evidence type="ECO:0000256" key="1">
    <source>
        <dbReference type="SAM" id="Phobius"/>
    </source>
</evidence>
<keyword evidence="1" id="KW-0472">Membrane</keyword>
<feature type="transmembrane region" description="Helical" evidence="1">
    <location>
        <begin position="54"/>
        <end position="74"/>
    </location>
</feature>
<feature type="transmembrane region" description="Helical" evidence="1">
    <location>
        <begin position="101"/>
        <end position="121"/>
    </location>
</feature>
<dbReference type="OrthoDB" id="3358048at2759"/>
<dbReference type="Proteomes" id="UP000268093">
    <property type="component" value="Unassembled WGS sequence"/>
</dbReference>
<comment type="caution">
    <text evidence="2">The sequence shown here is derived from an EMBL/GenBank/DDBJ whole genome shotgun (WGS) entry which is preliminary data.</text>
</comment>
<evidence type="ECO:0000313" key="2">
    <source>
        <dbReference type="EMBL" id="RUP44871.1"/>
    </source>
</evidence>
<keyword evidence="1" id="KW-0812">Transmembrane</keyword>
<organism evidence="2 3">
    <name type="scientific">Jimgerdemannia flammicorona</name>
    <dbReference type="NCBI Taxonomy" id="994334"/>
    <lineage>
        <taxon>Eukaryota</taxon>
        <taxon>Fungi</taxon>
        <taxon>Fungi incertae sedis</taxon>
        <taxon>Mucoromycota</taxon>
        <taxon>Mucoromycotina</taxon>
        <taxon>Endogonomycetes</taxon>
        <taxon>Endogonales</taxon>
        <taxon>Endogonaceae</taxon>
        <taxon>Jimgerdemannia</taxon>
    </lineage>
</organism>
<name>A0A433D214_9FUNG</name>
<feature type="transmembrane region" description="Helical" evidence="1">
    <location>
        <begin position="164"/>
        <end position="180"/>
    </location>
</feature>